<comment type="caution">
    <text evidence="1">The sequence shown here is derived from an EMBL/GenBank/DDBJ whole genome shotgun (WGS) entry which is preliminary data.</text>
</comment>
<gene>
    <name evidence="1" type="ORF">RRF57_008680</name>
</gene>
<dbReference type="EMBL" id="JAWHQM010000028">
    <property type="protein sequence ID" value="KAK5632966.1"/>
    <property type="molecule type" value="Genomic_DNA"/>
</dbReference>
<reference evidence="1 2" key="1">
    <citation type="submission" date="2023-10" db="EMBL/GenBank/DDBJ databases">
        <title>Draft genome sequence of Xylaria bambusicola isolate GMP-LS, the root and basal stem rot pathogen of sugarcane in Indonesia.</title>
        <authorList>
            <person name="Selvaraj P."/>
            <person name="Muralishankar V."/>
            <person name="Muruganantham S."/>
            <person name="Sp S."/>
            <person name="Haryani S."/>
            <person name="Lau K.J.X."/>
            <person name="Naqvi N.I."/>
        </authorList>
    </citation>
    <scope>NUCLEOTIDE SEQUENCE [LARGE SCALE GENOMIC DNA]</scope>
    <source>
        <strain evidence="1">GMP-LS</strain>
    </source>
</reference>
<dbReference type="AlphaFoldDB" id="A0AAN7UVR0"/>
<keyword evidence="2" id="KW-1185">Reference proteome</keyword>
<protein>
    <submittedName>
        <fullName evidence="1">Uncharacterized protein</fullName>
    </submittedName>
</protein>
<organism evidence="1 2">
    <name type="scientific">Xylaria bambusicola</name>
    <dbReference type="NCBI Taxonomy" id="326684"/>
    <lineage>
        <taxon>Eukaryota</taxon>
        <taxon>Fungi</taxon>
        <taxon>Dikarya</taxon>
        <taxon>Ascomycota</taxon>
        <taxon>Pezizomycotina</taxon>
        <taxon>Sordariomycetes</taxon>
        <taxon>Xylariomycetidae</taxon>
        <taxon>Xylariales</taxon>
        <taxon>Xylariaceae</taxon>
        <taxon>Xylaria</taxon>
    </lineage>
</organism>
<evidence type="ECO:0000313" key="2">
    <source>
        <dbReference type="Proteomes" id="UP001305414"/>
    </source>
</evidence>
<dbReference type="Proteomes" id="UP001305414">
    <property type="component" value="Unassembled WGS sequence"/>
</dbReference>
<evidence type="ECO:0000313" key="1">
    <source>
        <dbReference type="EMBL" id="KAK5632966.1"/>
    </source>
</evidence>
<sequence>MATLSAMYNNQLGDLHDAFVQVDAKREVIMALGKLLVGYSLNDVYDIRLPTNTSTSAMESGSSGSAAKT</sequence>
<name>A0AAN7UVR0_9PEZI</name>
<accession>A0AAN7UVR0</accession>
<proteinExistence type="predicted"/>